<dbReference type="AlphaFoldDB" id="D1QQ93"/>
<feature type="transmembrane region" description="Helical" evidence="6">
    <location>
        <begin position="346"/>
        <end position="371"/>
    </location>
</feature>
<dbReference type="HOGENOM" id="CLU_040798_1_0_10"/>
<evidence type="ECO:0008006" key="9">
    <source>
        <dbReference type="Google" id="ProtNLM"/>
    </source>
</evidence>
<feature type="transmembrane region" description="Helical" evidence="6">
    <location>
        <begin position="406"/>
        <end position="425"/>
    </location>
</feature>
<comment type="caution">
    <text evidence="7">The sequence shown here is derived from an EMBL/GenBank/DDBJ whole genome shotgun (WGS) entry which is preliminary data.</text>
</comment>
<keyword evidence="2" id="KW-1003">Cell membrane</keyword>
<evidence type="ECO:0000256" key="1">
    <source>
        <dbReference type="ARBA" id="ARBA00004651"/>
    </source>
</evidence>
<gene>
    <name evidence="7" type="ORF">HMPREF0971_01141</name>
</gene>
<feature type="transmembrane region" description="Helical" evidence="6">
    <location>
        <begin position="469"/>
        <end position="489"/>
    </location>
</feature>
<evidence type="ECO:0000256" key="6">
    <source>
        <dbReference type="SAM" id="Phobius"/>
    </source>
</evidence>
<dbReference type="Proteomes" id="UP000004079">
    <property type="component" value="Unassembled WGS sequence"/>
</dbReference>
<feature type="transmembrane region" description="Helical" evidence="6">
    <location>
        <begin position="159"/>
        <end position="180"/>
    </location>
</feature>
<keyword evidence="4 6" id="KW-1133">Transmembrane helix</keyword>
<evidence type="ECO:0000256" key="3">
    <source>
        <dbReference type="ARBA" id="ARBA00022692"/>
    </source>
</evidence>
<dbReference type="InterPro" id="IPR050833">
    <property type="entry name" value="Poly_Biosynth_Transport"/>
</dbReference>
<feature type="transmembrane region" description="Helical" evidence="6">
    <location>
        <begin position="437"/>
        <end position="457"/>
    </location>
</feature>
<comment type="subcellular location">
    <subcellularLocation>
        <location evidence="1">Cell membrane</location>
        <topology evidence="1">Multi-pass membrane protein</topology>
    </subcellularLocation>
</comment>
<feature type="transmembrane region" description="Helical" evidence="6">
    <location>
        <begin position="383"/>
        <end position="400"/>
    </location>
</feature>
<dbReference type="EMBL" id="ACUZ02000023">
    <property type="protein sequence ID" value="EFB32299.1"/>
    <property type="molecule type" value="Genomic_DNA"/>
</dbReference>
<organism evidence="7 8">
    <name type="scientific">Segatella oris F0302</name>
    <dbReference type="NCBI Taxonomy" id="649760"/>
    <lineage>
        <taxon>Bacteria</taxon>
        <taxon>Pseudomonadati</taxon>
        <taxon>Bacteroidota</taxon>
        <taxon>Bacteroidia</taxon>
        <taxon>Bacteroidales</taxon>
        <taxon>Prevotellaceae</taxon>
        <taxon>Segatella</taxon>
    </lineage>
</organism>
<feature type="transmembrane region" description="Helical" evidence="6">
    <location>
        <begin position="126"/>
        <end position="147"/>
    </location>
</feature>
<dbReference type="GO" id="GO:0005886">
    <property type="term" value="C:plasma membrane"/>
    <property type="evidence" value="ECO:0007669"/>
    <property type="project" value="UniProtKB-SubCell"/>
</dbReference>
<feature type="transmembrane region" description="Helical" evidence="6">
    <location>
        <begin position="306"/>
        <end position="326"/>
    </location>
</feature>
<feature type="transmembrane region" description="Helical" evidence="6">
    <location>
        <begin position="45"/>
        <end position="66"/>
    </location>
</feature>
<feature type="transmembrane region" description="Helical" evidence="6">
    <location>
        <begin position="87"/>
        <end position="114"/>
    </location>
</feature>
<reference evidence="7 8" key="1">
    <citation type="submission" date="2009-11" db="EMBL/GenBank/DDBJ databases">
        <authorList>
            <person name="Weinstock G."/>
            <person name="Sodergren E."/>
            <person name="Clifton S."/>
            <person name="Fulton L."/>
            <person name="Fulton B."/>
            <person name="Courtney L."/>
            <person name="Fronick C."/>
            <person name="Harrison M."/>
            <person name="Strong C."/>
            <person name="Farmer C."/>
            <person name="Delahaunty K."/>
            <person name="Markovic C."/>
            <person name="Hall O."/>
            <person name="Minx P."/>
            <person name="Tomlinson C."/>
            <person name="Mitreva M."/>
            <person name="Nelson J."/>
            <person name="Hou S."/>
            <person name="Wollam A."/>
            <person name="Pepin K.H."/>
            <person name="Johnson M."/>
            <person name="Bhonagiri V."/>
            <person name="Nash W.E."/>
            <person name="Warren W."/>
            <person name="Chinwalla A."/>
            <person name="Mardis E.R."/>
            <person name="Wilson R.K."/>
        </authorList>
    </citation>
    <scope>NUCLEOTIDE SEQUENCE [LARGE SCALE GENOMIC DNA]</scope>
    <source>
        <strain evidence="7 8">F0302</strain>
    </source>
</reference>
<proteinExistence type="predicted"/>
<dbReference type="PANTHER" id="PTHR30250">
    <property type="entry name" value="PST FAMILY PREDICTED COLANIC ACID TRANSPORTER"/>
    <property type="match status" value="1"/>
</dbReference>
<evidence type="ECO:0000256" key="2">
    <source>
        <dbReference type="ARBA" id="ARBA00022475"/>
    </source>
</evidence>
<name>D1QQ93_9BACT</name>
<evidence type="ECO:0000313" key="8">
    <source>
        <dbReference type="Proteomes" id="UP000004079"/>
    </source>
</evidence>
<keyword evidence="3 6" id="KW-0812">Transmembrane</keyword>
<accession>D1QQ93</accession>
<evidence type="ECO:0000256" key="5">
    <source>
        <dbReference type="ARBA" id="ARBA00023136"/>
    </source>
</evidence>
<evidence type="ECO:0000256" key="4">
    <source>
        <dbReference type="ARBA" id="ARBA00022989"/>
    </source>
</evidence>
<protein>
    <recommendedName>
        <fullName evidence="9">Polysaccharide biosynthesis protein</fullName>
    </recommendedName>
</protein>
<feature type="transmembrane region" description="Helical" evidence="6">
    <location>
        <begin position="21"/>
        <end position="39"/>
    </location>
</feature>
<feature type="transmembrane region" description="Helical" evidence="6">
    <location>
        <begin position="186"/>
        <end position="204"/>
    </location>
</feature>
<sequence length="509" mass="59081">MRASNKRAIVKNTLMLYMRSILVMGISLYTSRVILRILGVTDFGIYNVVGGVVGMFSFVTAALTSATNRNITFALGKKEKDLLQNTFSASLNLHIILAIILFIVGEIVGLWFLYTKLVIPQDRFVAAFWTFQFSIVTLMISITQVPYYATLISHEKMSVYAYVGLYDAFIKLLIVWGISIISYDKLILFSFLVMFNIVIEQIFYRIYTYKHYKECRFKWFWEKNLYISLVSYAGWNVFGGLSMILQREAINIIVNLFFGPILNAARAISSQIENAVFSFVGNFLTASRPQIVKHYANKEYHTMYKLTYYIGKYSFLLMLMLILPLLFEVKFILKLWLYDYPSWTEIFVIITLITCLIKTLQQVFLMDFVAIGRMKWGNIIDSFLNFASLVVCYVVLKANVGNPTTPLLSLLGVTICIYLWYLWIINHYCHFDVREMFKILYIPIIKVSLLAVIPPVIITCCMPYGTLRFIFNILLTEVFYFMIVFFIGLNRVERNKFKMAVKVKLGQLF</sequence>
<keyword evidence="5 6" id="KW-0472">Membrane</keyword>
<dbReference type="STRING" id="649760.HMPREF0971_01141"/>
<dbReference type="PANTHER" id="PTHR30250:SF26">
    <property type="entry name" value="PSMA PROTEIN"/>
    <property type="match status" value="1"/>
</dbReference>
<evidence type="ECO:0000313" key="7">
    <source>
        <dbReference type="EMBL" id="EFB32299.1"/>
    </source>
</evidence>